<dbReference type="AlphaFoldDB" id="A0A810L0L8"/>
<keyword evidence="3 5" id="KW-1133">Transmembrane helix</keyword>
<keyword evidence="7" id="KW-1185">Reference proteome</keyword>
<evidence type="ECO:0000256" key="4">
    <source>
        <dbReference type="ARBA" id="ARBA00023136"/>
    </source>
</evidence>
<feature type="transmembrane region" description="Helical" evidence="5">
    <location>
        <begin position="210"/>
        <end position="231"/>
    </location>
</feature>
<evidence type="ECO:0000256" key="1">
    <source>
        <dbReference type="ARBA" id="ARBA00004141"/>
    </source>
</evidence>
<feature type="transmembrane region" description="Helical" evidence="5">
    <location>
        <begin position="149"/>
        <end position="165"/>
    </location>
</feature>
<dbReference type="Proteomes" id="UP000680750">
    <property type="component" value="Chromosome"/>
</dbReference>
<dbReference type="GO" id="GO:0016020">
    <property type="term" value="C:membrane"/>
    <property type="evidence" value="ECO:0007669"/>
    <property type="project" value="UniProtKB-SubCell"/>
</dbReference>
<dbReference type="InterPro" id="IPR044878">
    <property type="entry name" value="UbiA_sf"/>
</dbReference>
<feature type="transmembrane region" description="Helical" evidence="5">
    <location>
        <begin position="268"/>
        <end position="286"/>
    </location>
</feature>
<dbReference type="RefSeq" id="WP_342344414.1">
    <property type="nucleotide sequence ID" value="NZ_AP023354.1"/>
</dbReference>
<keyword evidence="4 5" id="KW-0472">Membrane</keyword>
<sequence>MSVRRPDEPATTGGGPARVRRTVLGLVRGCHPEPVAAVTLVATVLSVAVGRGAAGTASVAAAVVTGQLSVGWANDWLDAARDLAAGRRDKPVVTGLVTPATLRASAVAAAAATVPLSLLSGWLAGAVHLAAVGCAWLYDRPLKATPASVLPYLASFALLPAFVLLGAGVAVPWWLCAAGAALGGGAHFFNTLPDLAADRAAGIAGLPHRLGARTAWWVGAALLLAASGLLAYGVRGWYGPAGFAVALAALVVGAVAGRRPGSRATFRVVLVVALVDVALLVLAGAATG</sequence>
<dbReference type="Gene3D" id="1.10.357.140">
    <property type="entry name" value="UbiA prenyltransferase"/>
    <property type="match status" value="1"/>
</dbReference>
<feature type="transmembrane region" description="Helical" evidence="5">
    <location>
        <begin position="237"/>
        <end position="256"/>
    </location>
</feature>
<accession>A0A810L0L8</accession>
<evidence type="ECO:0000256" key="2">
    <source>
        <dbReference type="ARBA" id="ARBA00022692"/>
    </source>
</evidence>
<evidence type="ECO:0000256" key="5">
    <source>
        <dbReference type="SAM" id="Phobius"/>
    </source>
</evidence>
<evidence type="ECO:0008006" key="8">
    <source>
        <dbReference type="Google" id="ProtNLM"/>
    </source>
</evidence>
<feature type="transmembrane region" description="Helical" evidence="5">
    <location>
        <begin position="118"/>
        <end position="137"/>
    </location>
</feature>
<gene>
    <name evidence="6" type="ORF">Asera_18860</name>
</gene>
<evidence type="ECO:0000313" key="7">
    <source>
        <dbReference type="Proteomes" id="UP000680750"/>
    </source>
</evidence>
<protein>
    <recommendedName>
        <fullName evidence="8">4-hydroxybenzoate polyprenyltransferase</fullName>
    </recommendedName>
</protein>
<dbReference type="Pfam" id="PF01040">
    <property type="entry name" value="UbiA"/>
    <property type="match status" value="1"/>
</dbReference>
<evidence type="ECO:0000313" key="6">
    <source>
        <dbReference type="EMBL" id="BCJ27778.1"/>
    </source>
</evidence>
<name>A0A810L0L8_9ACTN</name>
<proteinExistence type="predicted"/>
<dbReference type="KEGG" id="aser:Asera_18860"/>
<comment type="subcellular location">
    <subcellularLocation>
        <location evidence="1">Membrane</location>
        <topology evidence="1">Multi-pass membrane protein</topology>
    </subcellularLocation>
</comment>
<reference evidence="6" key="1">
    <citation type="submission" date="2020-08" db="EMBL/GenBank/DDBJ databases">
        <title>Whole genome shotgun sequence of Actinocatenispora sera NBRC 101916.</title>
        <authorList>
            <person name="Komaki H."/>
            <person name="Tamura T."/>
        </authorList>
    </citation>
    <scope>NUCLEOTIDE SEQUENCE</scope>
    <source>
        <strain evidence="6">NBRC 101916</strain>
    </source>
</reference>
<keyword evidence="2 5" id="KW-0812">Transmembrane</keyword>
<dbReference type="InterPro" id="IPR000537">
    <property type="entry name" value="UbiA_prenyltransferase"/>
</dbReference>
<dbReference type="GO" id="GO:0016765">
    <property type="term" value="F:transferase activity, transferring alkyl or aryl (other than methyl) groups"/>
    <property type="evidence" value="ECO:0007669"/>
    <property type="project" value="InterPro"/>
</dbReference>
<evidence type="ECO:0000256" key="3">
    <source>
        <dbReference type="ARBA" id="ARBA00022989"/>
    </source>
</evidence>
<organism evidence="6 7">
    <name type="scientific">Actinocatenispora sera</name>
    <dbReference type="NCBI Taxonomy" id="390989"/>
    <lineage>
        <taxon>Bacteria</taxon>
        <taxon>Bacillati</taxon>
        <taxon>Actinomycetota</taxon>
        <taxon>Actinomycetes</taxon>
        <taxon>Micromonosporales</taxon>
        <taxon>Micromonosporaceae</taxon>
        <taxon>Actinocatenispora</taxon>
    </lineage>
</organism>
<dbReference type="EMBL" id="AP023354">
    <property type="protein sequence ID" value="BCJ27778.1"/>
    <property type="molecule type" value="Genomic_DNA"/>
</dbReference>